<feature type="transmembrane region" description="Helical" evidence="1">
    <location>
        <begin position="20"/>
        <end position="40"/>
    </location>
</feature>
<sequence length="480" mass="54539">MNSPLVLSIGSIPHSTHDIQSYVGLTIYFILFIISSIRLITQCGGQCGCGGPIRVNSDDSDGVVYHNFDHEESRGAGLNNNRRGTHSIITDEEKQARCCPPPPGGKRFTLRKIVHASVWLVLYFFVGKLCFLRSISFFLNMILIWFLFFCDENCRTYAFMELLRYSLITCSILTYYGLESDERSSTLYYLDILATSTIMIAFSIKTLLWAKPAVGIKWKNAIFFFVVLANIILILQSILCANDLHIFISKETHSSVYLWTWRVQSKFYRTFLILQTTMLVLNALATAIFGLILHSQIQSFPSWNRIDKSEQRMIFARLFLISTTCFSCYVLRAGMLVAEFVGIVKYGCDWTGGWSWTACKDWIPNILTGCLILYAMRKLDRERDESSEEVPNQWANFSENIYGHDNYGDDEASFEGSFVASGAFVDSASEINWGLSSRDVNQTKRLNMGNNGLKEPLLEPPPIHVFPPQLSHFSPIADQK</sequence>
<feature type="transmembrane region" description="Helical" evidence="1">
    <location>
        <begin position="268"/>
        <end position="293"/>
    </location>
</feature>
<evidence type="ECO:0008006" key="3">
    <source>
        <dbReference type="Google" id="ProtNLM"/>
    </source>
</evidence>
<dbReference type="EMBL" id="HBFR01003305">
    <property type="protein sequence ID" value="CAD8875104.1"/>
    <property type="molecule type" value="Transcribed_RNA"/>
</dbReference>
<feature type="transmembrane region" description="Helical" evidence="1">
    <location>
        <begin position="314"/>
        <end position="334"/>
    </location>
</feature>
<evidence type="ECO:0000313" key="2">
    <source>
        <dbReference type="EMBL" id="CAD8875104.1"/>
    </source>
</evidence>
<gene>
    <name evidence="2" type="ORF">CHYS00102_LOCUS2279</name>
</gene>
<proteinExistence type="predicted"/>
<keyword evidence="1" id="KW-0472">Membrane</keyword>
<accession>A0A7S1B4S5</accession>
<protein>
    <recommendedName>
        <fullName evidence="3">THH1/TOM1/TOM3 domain-containing protein</fullName>
    </recommendedName>
</protein>
<dbReference type="AlphaFoldDB" id="A0A7S1B4S5"/>
<keyword evidence="1" id="KW-0812">Transmembrane</keyword>
<feature type="transmembrane region" description="Helical" evidence="1">
    <location>
        <begin position="132"/>
        <end position="150"/>
    </location>
</feature>
<organism evidence="2">
    <name type="scientific">Corethron hystrix</name>
    <dbReference type="NCBI Taxonomy" id="216773"/>
    <lineage>
        <taxon>Eukaryota</taxon>
        <taxon>Sar</taxon>
        <taxon>Stramenopiles</taxon>
        <taxon>Ochrophyta</taxon>
        <taxon>Bacillariophyta</taxon>
        <taxon>Coscinodiscophyceae</taxon>
        <taxon>Corethrophycidae</taxon>
        <taxon>Corethrales</taxon>
        <taxon>Corethraceae</taxon>
        <taxon>Corethron</taxon>
    </lineage>
</organism>
<feature type="transmembrane region" description="Helical" evidence="1">
    <location>
        <begin position="190"/>
        <end position="210"/>
    </location>
</feature>
<reference evidence="2" key="1">
    <citation type="submission" date="2021-01" db="EMBL/GenBank/DDBJ databases">
        <authorList>
            <person name="Corre E."/>
            <person name="Pelletier E."/>
            <person name="Niang G."/>
            <person name="Scheremetjew M."/>
            <person name="Finn R."/>
            <person name="Kale V."/>
            <person name="Holt S."/>
            <person name="Cochrane G."/>
            <person name="Meng A."/>
            <person name="Brown T."/>
            <person name="Cohen L."/>
        </authorList>
    </citation>
    <scope>NUCLEOTIDE SEQUENCE</scope>
    <source>
        <strain evidence="2">308</strain>
    </source>
</reference>
<evidence type="ECO:0000256" key="1">
    <source>
        <dbReference type="SAM" id="Phobius"/>
    </source>
</evidence>
<feature type="transmembrane region" description="Helical" evidence="1">
    <location>
        <begin position="222"/>
        <end position="248"/>
    </location>
</feature>
<keyword evidence="1" id="KW-1133">Transmembrane helix</keyword>
<name>A0A7S1B4S5_9STRA</name>